<keyword evidence="2" id="KW-1185">Reference proteome</keyword>
<organism evidence="1 2">
    <name type="scientific">Macroventuria anomochaeta</name>
    <dbReference type="NCBI Taxonomy" id="301207"/>
    <lineage>
        <taxon>Eukaryota</taxon>
        <taxon>Fungi</taxon>
        <taxon>Dikarya</taxon>
        <taxon>Ascomycota</taxon>
        <taxon>Pezizomycotina</taxon>
        <taxon>Dothideomycetes</taxon>
        <taxon>Pleosporomycetidae</taxon>
        <taxon>Pleosporales</taxon>
        <taxon>Pleosporineae</taxon>
        <taxon>Didymellaceae</taxon>
        <taxon>Macroventuria</taxon>
    </lineage>
</organism>
<accession>A0ACB6SHD6</accession>
<name>A0ACB6SHD6_9PLEO</name>
<gene>
    <name evidence="1" type="ORF">BU25DRAFT_406032</name>
</gene>
<dbReference type="EMBL" id="MU006702">
    <property type="protein sequence ID" value="KAF2632714.1"/>
    <property type="molecule type" value="Genomic_DNA"/>
</dbReference>
<evidence type="ECO:0000313" key="1">
    <source>
        <dbReference type="EMBL" id="KAF2632714.1"/>
    </source>
</evidence>
<reference evidence="1" key="1">
    <citation type="journal article" date="2020" name="Stud. Mycol.">
        <title>101 Dothideomycetes genomes: a test case for predicting lifestyles and emergence of pathogens.</title>
        <authorList>
            <person name="Haridas S."/>
            <person name="Albert R."/>
            <person name="Binder M."/>
            <person name="Bloem J."/>
            <person name="Labutti K."/>
            <person name="Salamov A."/>
            <person name="Andreopoulos B."/>
            <person name="Baker S."/>
            <person name="Barry K."/>
            <person name="Bills G."/>
            <person name="Bluhm B."/>
            <person name="Cannon C."/>
            <person name="Castanera R."/>
            <person name="Culley D."/>
            <person name="Daum C."/>
            <person name="Ezra D."/>
            <person name="Gonzalez J."/>
            <person name="Henrissat B."/>
            <person name="Kuo A."/>
            <person name="Liang C."/>
            <person name="Lipzen A."/>
            <person name="Lutzoni F."/>
            <person name="Magnuson J."/>
            <person name="Mondo S."/>
            <person name="Nolan M."/>
            <person name="Ohm R."/>
            <person name="Pangilinan J."/>
            <person name="Park H.-J."/>
            <person name="Ramirez L."/>
            <person name="Alfaro M."/>
            <person name="Sun H."/>
            <person name="Tritt A."/>
            <person name="Yoshinaga Y."/>
            <person name="Zwiers L.-H."/>
            <person name="Turgeon B."/>
            <person name="Goodwin S."/>
            <person name="Spatafora J."/>
            <person name="Crous P."/>
            <person name="Grigoriev I."/>
        </authorList>
    </citation>
    <scope>NUCLEOTIDE SEQUENCE</scope>
    <source>
        <strain evidence="1">CBS 525.71</strain>
    </source>
</reference>
<protein>
    <submittedName>
        <fullName evidence="1">Uncharacterized protein</fullName>
    </submittedName>
</protein>
<sequence length="70" mass="7535">MQAACIAHYFEGALAAHVRRELPPHKLTGNAATTALRSCPHSHGKCMITTMASACVFCLPRLCHVSRANC</sequence>
<comment type="caution">
    <text evidence="1">The sequence shown here is derived from an EMBL/GenBank/DDBJ whole genome shotgun (WGS) entry which is preliminary data.</text>
</comment>
<dbReference type="Proteomes" id="UP000799754">
    <property type="component" value="Unassembled WGS sequence"/>
</dbReference>
<evidence type="ECO:0000313" key="2">
    <source>
        <dbReference type="Proteomes" id="UP000799754"/>
    </source>
</evidence>
<proteinExistence type="predicted"/>